<keyword evidence="2" id="KW-1185">Reference proteome</keyword>
<dbReference type="KEGG" id="als:DJ013_11560"/>
<evidence type="ECO:0000313" key="2">
    <source>
        <dbReference type="Proteomes" id="UP000249873"/>
    </source>
</evidence>
<dbReference type="Proteomes" id="UP000249873">
    <property type="component" value="Chromosome"/>
</dbReference>
<gene>
    <name evidence="1" type="ORF">DJ013_11560</name>
</gene>
<dbReference type="EMBL" id="CP029480">
    <property type="protein sequence ID" value="AWV98776.1"/>
    <property type="molecule type" value="Genomic_DNA"/>
</dbReference>
<evidence type="ECO:0008006" key="3">
    <source>
        <dbReference type="Google" id="ProtNLM"/>
    </source>
</evidence>
<reference evidence="1 2" key="1">
    <citation type="submission" date="2018-05" db="EMBL/GenBank/DDBJ databases">
        <title>Complete genome sequence of Arcticibacterium luteifluviistationis SM1504T, a cytophagaceae bacterium isolated from Arctic surface seawater.</title>
        <authorList>
            <person name="Li Y."/>
            <person name="Qin Q.-L."/>
        </authorList>
    </citation>
    <scope>NUCLEOTIDE SEQUENCE [LARGE SCALE GENOMIC DNA]</scope>
    <source>
        <strain evidence="1 2">SM1504</strain>
    </source>
</reference>
<dbReference type="RefSeq" id="WP_111371969.1">
    <property type="nucleotide sequence ID" value="NZ_CP029480.1"/>
</dbReference>
<protein>
    <recommendedName>
        <fullName evidence="3">Lipoprotein</fullName>
    </recommendedName>
</protein>
<proteinExistence type="predicted"/>
<sequence length="162" mass="18034">MKSLLIAIIGLTLLTSCEKKEADAIQQENAFSFKIDGQEYAPLPVNVDIQNLSEIPFVGIYGEFGTEESLFLTIRQDVQPGTHSIDLSNKLGETQSQARYFYPSLSTPDVANSADAIEGTLIIKTNDTDNRRMSGTFFFDTFQIENDDPIFQITDGVFDVSY</sequence>
<dbReference type="InterPro" id="IPR046219">
    <property type="entry name" value="DUF6252"/>
</dbReference>
<dbReference type="Pfam" id="PF19765">
    <property type="entry name" value="DUF6252"/>
    <property type="match status" value="1"/>
</dbReference>
<dbReference type="PROSITE" id="PS51257">
    <property type="entry name" value="PROKAR_LIPOPROTEIN"/>
    <property type="match status" value="1"/>
</dbReference>
<dbReference type="AlphaFoldDB" id="A0A2Z4GC35"/>
<evidence type="ECO:0000313" key="1">
    <source>
        <dbReference type="EMBL" id="AWV98776.1"/>
    </source>
</evidence>
<dbReference type="OrthoDB" id="949867at2"/>
<name>A0A2Z4GC35_9BACT</name>
<organism evidence="1 2">
    <name type="scientific">Arcticibacterium luteifluviistationis</name>
    <dbReference type="NCBI Taxonomy" id="1784714"/>
    <lineage>
        <taxon>Bacteria</taxon>
        <taxon>Pseudomonadati</taxon>
        <taxon>Bacteroidota</taxon>
        <taxon>Cytophagia</taxon>
        <taxon>Cytophagales</taxon>
        <taxon>Leadbetterellaceae</taxon>
        <taxon>Arcticibacterium</taxon>
    </lineage>
</organism>
<accession>A0A2Z4GC35</accession>